<keyword evidence="1" id="KW-0812">Transmembrane</keyword>
<sequence length="235" mass="25917">MAGYTPPDLGGHPSRNQTKALAYTHSGEATTEESLHLDTEVYVIQQGVIGGTTLDPANEPNFWSVWQQLQGAIYNISIVGYVHIWGAGQVNVPRPGLTTSEDHTRQTLSAIRNVVKGACHGQCRQVSVARPGFRHVVLGGVGIFPLIYITYFLTQYPLAALGLTEREPTENDGILISLVALVGVSPFFVIWAVINEVIRRITRLPHRSYWWASAIVSLLPFVFFMNFPDAFTALL</sequence>
<keyword evidence="1" id="KW-1133">Transmembrane helix</keyword>
<name>A0A7C9NL93_9ACTN</name>
<keyword evidence="1" id="KW-0472">Membrane</keyword>
<protein>
    <submittedName>
        <fullName evidence="2">Uncharacterized protein</fullName>
    </submittedName>
</protein>
<reference evidence="2 3" key="1">
    <citation type="submission" date="2020-01" db="EMBL/GenBank/DDBJ databases">
        <title>Herbidospora sp. NEAU-GS84 nov., a novel actinomycete isolated from soil.</title>
        <authorList>
            <person name="Han L."/>
        </authorList>
    </citation>
    <scope>NUCLEOTIDE SEQUENCE [LARGE SCALE GENOMIC DNA]</scope>
    <source>
        <strain evidence="2 3">NEAU-GS84</strain>
    </source>
</reference>
<proteinExistence type="predicted"/>
<evidence type="ECO:0000256" key="1">
    <source>
        <dbReference type="SAM" id="Phobius"/>
    </source>
</evidence>
<feature type="transmembrane region" description="Helical" evidence="1">
    <location>
        <begin position="136"/>
        <end position="154"/>
    </location>
</feature>
<comment type="caution">
    <text evidence="2">The sequence shown here is derived from an EMBL/GenBank/DDBJ whole genome shotgun (WGS) entry which is preliminary data.</text>
</comment>
<dbReference type="RefSeq" id="WP_161478737.1">
    <property type="nucleotide sequence ID" value="NZ_WXEW01000002.1"/>
</dbReference>
<feature type="transmembrane region" description="Helical" evidence="1">
    <location>
        <begin position="174"/>
        <end position="197"/>
    </location>
</feature>
<dbReference type="AlphaFoldDB" id="A0A7C9NL93"/>
<dbReference type="EMBL" id="WXEW01000002">
    <property type="protein sequence ID" value="NAS21236.1"/>
    <property type="molecule type" value="Genomic_DNA"/>
</dbReference>
<evidence type="ECO:0000313" key="2">
    <source>
        <dbReference type="EMBL" id="NAS21236.1"/>
    </source>
</evidence>
<evidence type="ECO:0000313" key="3">
    <source>
        <dbReference type="Proteomes" id="UP000479526"/>
    </source>
</evidence>
<dbReference type="Proteomes" id="UP000479526">
    <property type="component" value="Unassembled WGS sequence"/>
</dbReference>
<organism evidence="2 3">
    <name type="scientific">Herbidospora solisilvae</name>
    <dbReference type="NCBI Taxonomy" id="2696284"/>
    <lineage>
        <taxon>Bacteria</taxon>
        <taxon>Bacillati</taxon>
        <taxon>Actinomycetota</taxon>
        <taxon>Actinomycetes</taxon>
        <taxon>Streptosporangiales</taxon>
        <taxon>Streptosporangiaceae</taxon>
        <taxon>Herbidospora</taxon>
    </lineage>
</organism>
<gene>
    <name evidence="2" type="ORF">GT755_05990</name>
</gene>
<feature type="transmembrane region" description="Helical" evidence="1">
    <location>
        <begin position="209"/>
        <end position="227"/>
    </location>
</feature>
<accession>A0A7C9NL93</accession>
<keyword evidence="3" id="KW-1185">Reference proteome</keyword>